<keyword evidence="2 6" id="KW-0645">Protease</keyword>
<evidence type="ECO:0000256" key="6">
    <source>
        <dbReference type="RuleBase" id="RU004296"/>
    </source>
</evidence>
<dbReference type="GO" id="GO:0006508">
    <property type="term" value="P:proteolysis"/>
    <property type="evidence" value="ECO:0007669"/>
    <property type="project" value="UniProtKB-KW"/>
</dbReference>
<dbReference type="EC" id="3.4.21.-" evidence="6"/>
<accession>A0A066UCF1</accession>
<organism evidence="7 8">
    <name type="scientific">Amycolatopsis rifamycinica</name>
    <dbReference type="NCBI Taxonomy" id="287986"/>
    <lineage>
        <taxon>Bacteria</taxon>
        <taxon>Bacillati</taxon>
        <taxon>Actinomycetota</taxon>
        <taxon>Actinomycetes</taxon>
        <taxon>Pseudonocardiales</taxon>
        <taxon>Pseudonocardiaceae</taxon>
        <taxon>Amycolatopsis</taxon>
    </lineage>
</organism>
<dbReference type="PANTHER" id="PTHR15462:SF8">
    <property type="entry name" value="SERINE PROTEASE"/>
    <property type="match status" value="1"/>
</dbReference>
<gene>
    <name evidence="7" type="ORF">DV20_12805</name>
</gene>
<dbReference type="Proteomes" id="UP000027345">
    <property type="component" value="Unassembled WGS sequence"/>
</dbReference>
<keyword evidence="3" id="KW-0732">Signal</keyword>
<evidence type="ECO:0000256" key="1">
    <source>
        <dbReference type="ARBA" id="ARBA00008764"/>
    </source>
</evidence>
<keyword evidence="8" id="KW-1185">Reference proteome</keyword>
<dbReference type="EMBL" id="JMQI01000026">
    <property type="protein sequence ID" value="KDN21804.1"/>
    <property type="molecule type" value="Genomic_DNA"/>
</dbReference>
<keyword evidence="5 6" id="KW-0720">Serine protease</keyword>
<dbReference type="RefSeq" id="WP_043779683.1">
    <property type="nucleotide sequence ID" value="NZ_JMQI01000026.1"/>
</dbReference>
<dbReference type="InterPro" id="IPR008256">
    <property type="entry name" value="Peptidase_S1B"/>
</dbReference>
<evidence type="ECO:0000313" key="7">
    <source>
        <dbReference type="EMBL" id="KDN21804.1"/>
    </source>
</evidence>
<dbReference type="Pfam" id="PF13365">
    <property type="entry name" value="Trypsin_2"/>
    <property type="match status" value="1"/>
</dbReference>
<comment type="caution">
    <text evidence="7">The sequence shown here is derived from an EMBL/GenBank/DDBJ whole genome shotgun (WGS) entry which is preliminary data.</text>
</comment>
<evidence type="ECO:0000256" key="5">
    <source>
        <dbReference type="ARBA" id="ARBA00022825"/>
    </source>
</evidence>
<keyword evidence="4 6" id="KW-0378">Hydrolase</keyword>
<dbReference type="PANTHER" id="PTHR15462">
    <property type="entry name" value="SERINE PROTEASE"/>
    <property type="match status" value="1"/>
</dbReference>
<dbReference type="SUPFAM" id="SSF50494">
    <property type="entry name" value="Trypsin-like serine proteases"/>
    <property type="match status" value="1"/>
</dbReference>
<dbReference type="STRING" id="287986.DV20_12805"/>
<proteinExistence type="inferred from homology"/>
<dbReference type="InterPro" id="IPR043504">
    <property type="entry name" value="Peptidase_S1_PA_chymotrypsin"/>
</dbReference>
<name>A0A066UCF1_9PSEU</name>
<dbReference type="GO" id="GO:0008236">
    <property type="term" value="F:serine-type peptidase activity"/>
    <property type="evidence" value="ECO:0007669"/>
    <property type="project" value="UniProtKB-KW"/>
</dbReference>
<evidence type="ECO:0000256" key="4">
    <source>
        <dbReference type="ARBA" id="ARBA00022801"/>
    </source>
</evidence>
<dbReference type="PRINTS" id="PR00839">
    <property type="entry name" value="V8PROTEASE"/>
</dbReference>
<evidence type="ECO:0000256" key="3">
    <source>
        <dbReference type="ARBA" id="ARBA00022729"/>
    </source>
</evidence>
<dbReference type="Gene3D" id="2.40.10.10">
    <property type="entry name" value="Trypsin-like serine proteases"/>
    <property type="match status" value="2"/>
</dbReference>
<dbReference type="InterPro" id="IPR009003">
    <property type="entry name" value="Peptidase_S1_PA"/>
</dbReference>
<dbReference type="OrthoDB" id="1855925at2"/>
<dbReference type="eggNOG" id="COG3591">
    <property type="taxonomic scope" value="Bacteria"/>
</dbReference>
<evidence type="ECO:0000313" key="8">
    <source>
        <dbReference type="Proteomes" id="UP000027345"/>
    </source>
</evidence>
<protein>
    <recommendedName>
        <fullName evidence="6">Serine protease</fullName>
        <ecNumber evidence="6">3.4.21.-</ecNumber>
    </recommendedName>
</protein>
<dbReference type="AlphaFoldDB" id="A0A066UCF1"/>
<comment type="similarity">
    <text evidence="1 6">Belongs to the peptidase S1B family.</text>
</comment>
<evidence type="ECO:0000256" key="2">
    <source>
        <dbReference type="ARBA" id="ARBA00022670"/>
    </source>
</evidence>
<sequence>MTVTLPAFHRPVRSHVRVGMPFPPDRRERVQQTTQPPWSGLGLLSAKMPDGEVLESTGFAIAPDYVVTAAHAVYDQDYGGRAVAVTFEAARDANRTPFGVAKATAWTYPGQYPSGGRPYDYCLVKLATALPSSVTLYRLTAASDADLNAGTWQIAGYPEDKVPENSMWYDSGKLLSPPGTRILRYRISTSGGQSGAPLSPYLEERSPAAVGIHAGVAADKQSNEAVRLTREVIDEIESWK</sequence>
<reference evidence="7 8" key="1">
    <citation type="submission" date="2014-05" db="EMBL/GenBank/DDBJ databases">
        <title>Draft genome sequence of Amycolatopsis rifamycinica DSM 46095.</title>
        <authorList>
            <person name="Lal R."/>
            <person name="Saxena A."/>
            <person name="Kumari R."/>
            <person name="Mukherjee U."/>
            <person name="Singh P."/>
            <person name="Sangwan N."/>
            <person name="Mahato N.K."/>
        </authorList>
    </citation>
    <scope>NUCLEOTIDE SEQUENCE [LARGE SCALE GENOMIC DNA]</scope>
    <source>
        <strain evidence="7 8">DSM 46095</strain>
    </source>
</reference>
<dbReference type="InterPro" id="IPR050966">
    <property type="entry name" value="Glutamyl_endopeptidase"/>
</dbReference>